<dbReference type="Gene3D" id="3.80.10.10">
    <property type="entry name" value="Ribonuclease Inhibitor"/>
    <property type="match status" value="1"/>
</dbReference>
<dbReference type="InterPro" id="IPR003591">
    <property type="entry name" value="Leu-rich_rpt_typical-subtyp"/>
</dbReference>
<feature type="region of interest" description="Disordered" evidence="4">
    <location>
        <begin position="73"/>
        <end position="107"/>
    </location>
</feature>
<dbReference type="PANTHER" id="PTHR48054">
    <property type="entry name" value="RECEPTOR KINASE-LIKE PROTEIN XA21"/>
    <property type="match status" value="1"/>
</dbReference>
<evidence type="ECO:0008006" key="6">
    <source>
        <dbReference type="Google" id="ProtNLM"/>
    </source>
</evidence>
<protein>
    <recommendedName>
        <fullName evidence="6">L domain-like protein</fullName>
    </recommendedName>
</protein>
<keyword evidence="2" id="KW-0677">Repeat</keyword>
<dbReference type="AlphaFoldDB" id="A0A7S4MD84"/>
<evidence type="ECO:0000256" key="2">
    <source>
        <dbReference type="ARBA" id="ARBA00022737"/>
    </source>
</evidence>
<evidence type="ECO:0000256" key="1">
    <source>
        <dbReference type="ARBA" id="ARBA00022614"/>
    </source>
</evidence>
<accession>A0A7S4MD84</accession>
<reference evidence="5" key="1">
    <citation type="submission" date="2021-01" db="EMBL/GenBank/DDBJ databases">
        <authorList>
            <person name="Corre E."/>
            <person name="Pelletier E."/>
            <person name="Niang G."/>
            <person name="Scheremetjew M."/>
            <person name="Finn R."/>
            <person name="Kale V."/>
            <person name="Holt S."/>
            <person name="Cochrane G."/>
            <person name="Meng A."/>
            <person name="Brown T."/>
            <person name="Cohen L."/>
        </authorList>
    </citation>
    <scope>NUCLEOTIDE SEQUENCE</scope>
    <source>
        <strain evidence="5">Isolate 1302-5</strain>
    </source>
</reference>
<dbReference type="SMART" id="SM00369">
    <property type="entry name" value="LRR_TYP"/>
    <property type="match status" value="3"/>
</dbReference>
<organism evidence="5">
    <name type="scientific">Odontella aurita</name>
    <dbReference type="NCBI Taxonomy" id="265563"/>
    <lineage>
        <taxon>Eukaryota</taxon>
        <taxon>Sar</taxon>
        <taxon>Stramenopiles</taxon>
        <taxon>Ochrophyta</taxon>
        <taxon>Bacillariophyta</taxon>
        <taxon>Mediophyceae</taxon>
        <taxon>Biddulphiophycidae</taxon>
        <taxon>Eupodiscales</taxon>
        <taxon>Odontellaceae</taxon>
        <taxon>Odontella</taxon>
    </lineage>
</organism>
<evidence type="ECO:0000313" key="5">
    <source>
        <dbReference type="EMBL" id="CAE2216258.1"/>
    </source>
</evidence>
<dbReference type="FunFam" id="3.80.10.10:FF:000095">
    <property type="entry name" value="LRR receptor-like serine/threonine-protein kinase GSO1"/>
    <property type="match status" value="1"/>
</dbReference>
<sequence length="815" mass="85664">MAGLSLPSPFGPIKRVLVPCALRLAPFPPKMTKRNICGAAARPRSAIFLLLGLAAVPAAEGFHLAAPTAPLSRPPPSSFQFRPSRPPPPPLYSSAVDPSGGSEGPILDGVPGEFDPLFGCAALATEPRVLDMTGGAHEPFRYEWGTWVNETTLGGLVERIDDVRLRPGAYDSLLDEFGGGGVGGGEDSMTTTIPTTNAAAAGGATASAATTIQSGGVGGGSTLATATTATASAGAVTTAGADGGESSASPATTATTTTTTATATAHYSLRYDALLAILSSAPVTDPSALTDPGTAPGKALLWLAVEDAVLILPYQIEEETDAAGDGDGDDTVPALALEPTPAWKILQRYAVVVCYYSTAFPSKWSEEAYFLTPYVDECKWRTTDEYDDILGVGCGVDVADGPGVIRGTRGDPTIEGRVRSLSLGDNRLEGSIPPDIALLTDMQVLDLGYNPGLIGELPTTIGKLTSLRALELYDSSIEGPIIPPGGTTGPRGIALLTELRWIDMGGNLLTGPIPSELGLLTNLAHLYLEENSLSGTIPTEFGNMTRLENMWMFFNDDTYGGTGITGRIPAELGRLTELWQLQLQKNTLSGPVPAEMGTLTNLQLMDLGENALTGSVPPEWSGMTGLMTMILHDNDMDGRIPGELGQLGQLEYLDLSENKFGGPLPPGLFDGTMWMYWADLSGNSFEGTLPGEVGRWLYMEEFRLSSNAFSGPLPTELGSLAKLQTLDLKYNDFSGPVPPHLADLTSLTDLDVSTNNFNGSLNFMCGRDDPIYDFVSDCYPGVPGAVTCGCCTSCCRTNDNQGVVCVGNPQRTLDL</sequence>
<feature type="region of interest" description="Disordered" evidence="4">
    <location>
        <begin position="237"/>
        <end position="258"/>
    </location>
</feature>
<dbReference type="PANTHER" id="PTHR48054:SF30">
    <property type="entry name" value="LEUCINE-RICH REPEAT PROTEIN KINASE FAMILY PROTEIN"/>
    <property type="match status" value="1"/>
</dbReference>
<proteinExistence type="predicted"/>
<gene>
    <name evidence="5" type="ORF">OAUR00152_LOCUS6560</name>
</gene>
<dbReference type="InterPro" id="IPR001611">
    <property type="entry name" value="Leu-rich_rpt"/>
</dbReference>
<keyword evidence="3" id="KW-0472">Membrane</keyword>
<dbReference type="SUPFAM" id="SSF52058">
    <property type="entry name" value="L domain-like"/>
    <property type="match status" value="2"/>
</dbReference>
<evidence type="ECO:0000256" key="3">
    <source>
        <dbReference type="ARBA" id="ARBA00023136"/>
    </source>
</evidence>
<dbReference type="Pfam" id="PF00560">
    <property type="entry name" value="LRR_1"/>
    <property type="match status" value="4"/>
</dbReference>
<dbReference type="EMBL" id="HBKQ01009742">
    <property type="protein sequence ID" value="CAE2216258.1"/>
    <property type="molecule type" value="Transcribed_RNA"/>
</dbReference>
<keyword evidence="1" id="KW-0433">Leucine-rich repeat</keyword>
<evidence type="ECO:0000256" key="4">
    <source>
        <dbReference type="SAM" id="MobiDB-lite"/>
    </source>
</evidence>
<dbReference type="InterPro" id="IPR032675">
    <property type="entry name" value="LRR_dom_sf"/>
</dbReference>
<name>A0A7S4MD84_9STRA</name>
<dbReference type="InterPro" id="IPR052592">
    <property type="entry name" value="LRR-RLK"/>
</dbReference>